<sequence>MEITMTKDAMEALIEKVGEDSKIALAFIDSSDPFLRDKGACAKGSFFQIIPFFTEFGKYVNKIEHPMLEIYTSKLEASYLGRHLNLAYNKQLNSFSLENEIVVLDHNIKLNNCFFS</sequence>
<gene>
    <name evidence="2" type="ORF">BH747_01330</name>
</gene>
<dbReference type="STRING" id="112904.BH747_01330"/>
<dbReference type="InterPro" id="IPR000361">
    <property type="entry name" value="ATAP_core_dom"/>
</dbReference>
<dbReference type="Pfam" id="PF01521">
    <property type="entry name" value="Fe-S_biosyn"/>
    <property type="match status" value="1"/>
</dbReference>
<organism evidence="2 3">
    <name type="scientific">Enterococcus villorum</name>
    <dbReference type="NCBI Taxonomy" id="112904"/>
    <lineage>
        <taxon>Bacteria</taxon>
        <taxon>Bacillati</taxon>
        <taxon>Bacillota</taxon>
        <taxon>Bacilli</taxon>
        <taxon>Lactobacillales</taxon>
        <taxon>Enterococcaceae</taxon>
        <taxon>Enterococcus</taxon>
    </lineage>
</organism>
<name>A0A1V8YW23_9ENTE</name>
<proteinExistence type="predicted"/>
<feature type="domain" description="Core" evidence="1">
    <location>
        <begin position="1"/>
        <end position="111"/>
    </location>
</feature>
<evidence type="ECO:0000313" key="3">
    <source>
        <dbReference type="Proteomes" id="UP000192477"/>
    </source>
</evidence>
<dbReference type="EMBL" id="MJEA01000001">
    <property type="protein sequence ID" value="OQO71503.1"/>
    <property type="molecule type" value="Genomic_DNA"/>
</dbReference>
<dbReference type="InterPro" id="IPR035903">
    <property type="entry name" value="HesB-like_dom_sf"/>
</dbReference>
<comment type="caution">
    <text evidence="2">The sequence shown here is derived from an EMBL/GenBank/DDBJ whole genome shotgun (WGS) entry which is preliminary data.</text>
</comment>
<dbReference type="SUPFAM" id="SSF89360">
    <property type="entry name" value="HesB-like domain"/>
    <property type="match status" value="1"/>
</dbReference>
<protein>
    <recommendedName>
        <fullName evidence="1">Core domain-containing protein</fullName>
    </recommendedName>
</protein>
<accession>A0A1V8YW23</accession>
<dbReference type="OrthoDB" id="2187371at2"/>
<evidence type="ECO:0000313" key="2">
    <source>
        <dbReference type="EMBL" id="OQO71503.1"/>
    </source>
</evidence>
<reference evidence="2 3" key="1">
    <citation type="journal article" date="2017" name="BMC Microbiol.">
        <title>Comparative genomics of Enterococcus spp. isolated from bovine feces.</title>
        <authorList>
            <person name="Beukers A.G."/>
            <person name="Zaheer R."/>
            <person name="Goji N."/>
            <person name="Amoako K.K."/>
            <person name="Chaves A.V."/>
            <person name="Ward M.P."/>
            <person name="McAllister T.A."/>
        </authorList>
    </citation>
    <scope>NUCLEOTIDE SEQUENCE [LARGE SCALE GENOMIC DNA]</scope>
    <source>
        <strain evidence="2 3">F1129D 143</strain>
    </source>
</reference>
<dbReference type="RefSeq" id="WP_081181681.1">
    <property type="nucleotide sequence ID" value="NZ_MJEA01000001.1"/>
</dbReference>
<dbReference type="Gene3D" id="2.60.300.12">
    <property type="entry name" value="HesB-like domain"/>
    <property type="match status" value="1"/>
</dbReference>
<dbReference type="AlphaFoldDB" id="A0A1V8YW23"/>
<evidence type="ECO:0000259" key="1">
    <source>
        <dbReference type="Pfam" id="PF01521"/>
    </source>
</evidence>
<dbReference type="Proteomes" id="UP000192477">
    <property type="component" value="Unassembled WGS sequence"/>
</dbReference>